<gene>
    <name evidence="11" type="ORF">FXF69_04250</name>
</gene>
<keyword evidence="7 9" id="KW-1133">Transmembrane helix</keyword>
<keyword evidence="3" id="KW-0597">Phosphoprotein</keyword>
<keyword evidence="6 11" id="KW-0418">Kinase</keyword>
<comment type="catalytic activity">
    <reaction evidence="1">
        <text>ATP + protein L-histidine = ADP + protein N-phospho-L-histidine.</text>
        <dbReference type="EC" id="2.7.13.3"/>
    </reaction>
</comment>
<dbReference type="AlphaFoldDB" id="A0A5D0NUS1"/>
<evidence type="ECO:0000256" key="6">
    <source>
        <dbReference type="ARBA" id="ARBA00022777"/>
    </source>
</evidence>
<keyword evidence="4" id="KW-0808">Transferase</keyword>
<feature type="compositionally biased region" description="Basic and acidic residues" evidence="8">
    <location>
        <begin position="27"/>
        <end position="36"/>
    </location>
</feature>
<feature type="compositionally biased region" description="Acidic residues" evidence="8">
    <location>
        <begin position="571"/>
        <end position="581"/>
    </location>
</feature>
<dbReference type="GO" id="GO:0005886">
    <property type="term" value="C:plasma membrane"/>
    <property type="evidence" value="ECO:0007669"/>
    <property type="project" value="TreeGrafter"/>
</dbReference>
<dbReference type="InterPro" id="IPR003594">
    <property type="entry name" value="HATPase_dom"/>
</dbReference>
<evidence type="ECO:0000256" key="3">
    <source>
        <dbReference type="ARBA" id="ARBA00022553"/>
    </source>
</evidence>
<comment type="caution">
    <text evidence="11">The sequence shown here is derived from an EMBL/GenBank/DDBJ whole genome shotgun (WGS) entry which is preliminary data.</text>
</comment>
<feature type="transmembrane region" description="Helical" evidence="9">
    <location>
        <begin position="78"/>
        <end position="98"/>
    </location>
</feature>
<evidence type="ECO:0000256" key="4">
    <source>
        <dbReference type="ARBA" id="ARBA00022679"/>
    </source>
</evidence>
<dbReference type="Pfam" id="PF02518">
    <property type="entry name" value="HATPase_c"/>
    <property type="match status" value="1"/>
</dbReference>
<accession>A0A5D0NUS1</accession>
<dbReference type="PANTHER" id="PTHR45436">
    <property type="entry name" value="SENSOR HISTIDINE KINASE YKOH"/>
    <property type="match status" value="1"/>
</dbReference>
<dbReference type="InterPro" id="IPR036890">
    <property type="entry name" value="HATPase_C_sf"/>
</dbReference>
<dbReference type="PROSITE" id="PS50109">
    <property type="entry name" value="HIS_KIN"/>
    <property type="match status" value="1"/>
</dbReference>
<feature type="domain" description="Histidine kinase" evidence="10">
    <location>
        <begin position="308"/>
        <end position="416"/>
    </location>
</feature>
<feature type="region of interest" description="Disordered" evidence="8">
    <location>
        <begin position="466"/>
        <end position="581"/>
    </location>
</feature>
<dbReference type="Gene3D" id="3.30.565.10">
    <property type="entry name" value="Histidine kinase-like ATPase, C-terminal domain"/>
    <property type="match status" value="1"/>
</dbReference>
<dbReference type="RefSeq" id="WP_083980541.1">
    <property type="nucleotide sequence ID" value="NZ_VSFG01000001.1"/>
</dbReference>
<keyword evidence="5 9" id="KW-0812">Transmembrane</keyword>
<dbReference type="SUPFAM" id="SSF55874">
    <property type="entry name" value="ATPase domain of HSP90 chaperone/DNA topoisomerase II/histidine kinase"/>
    <property type="match status" value="1"/>
</dbReference>
<proteinExistence type="predicted"/>
<evidence type="ECO:0000256" key="8">
    <source>
        <dbReference type="SAM" id="MobiDB-lite"/>
    </source>
</evidence>
<dbReference type="PANTHER" id="PTHR45436:SF5">
    <property type="entry name" value="SENSOR HISTIDINE KINASE TRCS"/>
    <property type="match status" value="1"/>
</dbReference>
<evidence type="ECO:0000313" key="11">
    <source>
        <dbReference type="EMBL" id="TYB48420.1"/>
    </source>
</evidence>
<name>A0A5D0NUS1_9ACTN</name>
<evidence type="ECO:0000259" key="10">
    <source>
        <dbReference type="PROSITE" id="PS50109"/>
    </source>
</evidence>
<reference evidence="11 12" key="1">
    <citation type="submission" date="2019-08" db="EMBL/GenBank/DDBJ databases">
        <title>Actinomadura sp. nov. CYP1-5 isolated from mountain soil.</title>
        <authorList>
            <person name="Songsumanus A."/>
            <person name="Kuncharoen N."/>
            <person name="Kudo T."/>
            <person name="Yuki M."/>
            <person name="Igarashi Y."/>
            <person name="Tanasupawat S."/>
        </authorList>
    </citation>
    <scope>NUCLEOTIDE SEQUENCE [LARGE SCALE GENOMIC DNA]</scope>
    <source>
        <strain evidence="11 12">JCM 14158</strain>
    </source>
</reference>
<keyword evidence="9" id="KW-0472">Membrane</keyword>
<organism evidence="11 12">
    <name type="scientific">Actinomadura chibensis</name>
    <dbReference type="NCBI Taxonomy" id="392828"/>
    <lineage>
        <taxon>Bacteria</taxon>
        <taxon>Bacillati</taxon>
        <taxon>Actinomycetota</taxon>
        <taxon>Actinomycetes</taxon>
        <taxon>Streptosporangiales</taxon>
        <taxon>Thermomonosporaceae</taxon>
        <taxon>Actinomadura</taxon>
    </lineage>
</organism>
<dbReference type="InterPro" id="IPR005467">
    <property type="entry name" value="His_kinase_dom"/>
</dbReference>
<feature type="compositionally biased region" description="Basic and acidic residues" evidence="8">
    <location>
        <begin position="495"/>
        <end position="505"/>
    </location>
</feature>
<dbReference type="InterPro" id="IPR050428">
    <property type="entry name" value="TCS_sensor_his_kinase"/>
</dbReference>
<evidence type="ECO:0000256" key="5">
    <source>
        <dbReference type="ARBA" id="ARBA00022692"/>
    </source>
</evidence>
<dbReference type="GO" id="GO:0004673">
    <property type="term" value="F:protein histidine kinase activity"/>
    <property type="evidence" value="ECO:0007669"/>
    <property type="project" value="UniProtKB-EC"/>
</dbReference>
<feature type="transmembrane region" description="Helical" evidence="9">
    <location>
        <begin position="45"/>
        <end position="66"/>
    </location>
</feature>
<evidence type="ECO:0000256" key="1">
    <source>
        <dbReference type="ARBA" id="ARBA00000085"/>
    </source>
</evidence>
<dbReference type="Proteomes" id="UP000323380">
    <property type="component" value="Unassembled WGS sequence"/>
</dbReference>
<sequence length="581" mass="61457">MPDFSETAAGAERRDVRRHGGTPSRGTHREGGGARRESSVRGLHLCISVLPAAVVAVLGLVAAAVLYTADTVTRTTQLVLIAAAAGAVLALGAAAYSADVATRRVHRYHAMLSVREREDVQRRLGELWLLIARGRHGLRELAERVKSGEAVAPHIDDTPSVDTGDPFLRLAHELRKAQGEAWNAVLETAGGASGAHADQRVDVFVNLARRMQSLAHRTIKGLDELENQVEDPDLLKGLFKVDHLSTRMRRQAESLAVIGGAASRRQWSRPVTVYEVLRSAIAEVEHYNRVKVVPPVEGTLHGGAVADIVHLLAELIENATRFAPPQTQVLIRVGPVAAGLAVEVEDRGLGIPPQERHRLNELLADSADVDSSELLQEGRIGLLVVSALARRHGVRVQLQGNLYGGTQAVVVVPNELVGVETDESETRAPAKTAAVPAAAGAPLSAPPPTASLAGSLLDVDDAGRERDGATAARPVPGGRGPLATEPPPARPRQPARPERLGRPDRPAAGAGAAPQAPTGARPELPRRQAQASLAPELQNPPTPQQDDQEIEHNPGLMAAFKRGVRGAQESDGADDDAGTTG</sequence>
<dbReference type="STRING" id="1220554.GCA_001552135_02155"/>
<dbReference type="SMART" id="SM00387">
    <property type="entry name" value="HATPase_c"/>
    <property type="match status" value="1"/>
</dbReference>
<keyword evidence="12" id="KW-1185">Reference proteome</keyword>
<dbReference type="GO" id="GO:0000160">
    <property type="term" value="P:phosphorelay signal transduction system"/>
    <property type="evidence" value="ECO:0007669"/>
    <property type="project" value="TreeGrafter"/>
</dbReference>
<evidence type="ECO:0000256" key="7">
    <source>
        <dbReference type="ARBA" id="ARBA00022989"/>
    </source>
</evidence>
<dbReference type="EMBL" id="VSFG01000001">
    <property type="protein sequence ID" value="TYB48420.1"/>
    <property type="molecule type" value="Genomic_DNA"/>
</dbReference>
<evidence type="ECO:0000256" key="2">
    <source>
        <dbReference type="ARBA" id="ARBA00012438"/>
    </source>
</evidence>
<dbReference type="EC" id="2.7.13.3" evidence="2"/>
<feature type="compositionally biased region" description="Low complexity" evidence="8">
    <location>
        <begin position="506"/>
        <end position="522"/>
    </location>
</feature>
<protein>
    <recommendedName>
        <fullName evidence="2">histidine kinase</fullName>
        <ecNumber evidence="2">2.7.13.3</ecNumber>
    </recommendedName>
</protein>
<feature type="region of interest" description="Disordered" evidence="8">
    <location>
        <begin position="1"/>
        <end position="36"/>
    </location>
</feature>
<evidence type="ECO:0000313" key="12">
    <source>
        <dbReference type="Proteomes" id="UP000323380"/>
    </source>
</evidence>
<evidence type="ECO:0000256" key="9">
    <source>
        <dbReference type="SAM" id="Phobius"/>
    </source>
</evidence>